<dbReference type="Pfam" id="PF08699">
    <property type="entry name" value="ArgoL1"/>
    <property type="match status" value="1"/>
</dbReference>
<dbReference type="AlphaFoldDB" id="A0A5N5QKN1"/>
<evidence type="ECO:0000256" key="1">
    <source>
        <dbReference type="RuleBase" id="RU361178"/>
    </source>
</evidence>
<dbReference type="SUPFAM" id="SSF53098">
    <property type="entry name" value="Ribonuclease H-like"/>
    <property type="match status" value="1"/>
</dbReference>
<accession>A0A5N5QKN1</accession>
<dbReference type="SMART" id="SM00950">
    <property type="entry name" value="Piwi"/>
    <property type="match status" value="1"/>
</dbReference>
<dbReference type="CDD" id="cd02846">
    <property type="entry name" value="PAZ_argonaute_like"/>
    <property type="match status" value="1"/>
</dbReference>
<feature type="domain" description="PAZ" evidence="3">
    <location>
        <begin position="320"/>
        <end position="424"/>
    </location>
</feature>
<gene>
    <name evidence="5" type="ORF">CTheo_4235</name>
</gene>
<feature type="compositionally biased region" description="Basic and acidic residues" evidence="2">
    <location>
        <begin position="44"/>
        <end position="55"/>
    </location>
</feature>
<dbReference type="InterPro" id="IPR014811">
    <property type="entry name" value="ArgoL1"/>
</dbReference>
<dbReference type="Pfam" id="PF02170">
    <property type="entry name" value="PAZ"/>
    <property type="match status" value="1"/>
</dbReference>
<reference evidence="5 6" key="1">
    <citation type="journal article" date="2019" name="Fungal Biol. Biotechnol.">
        <title>Draft genome sequence of fastidious pathogen Ceratobasidium theobromae, which causes vascular-streak dieback in Theobroma cacao.</title>
        <authorList>
            <person name="Ali S.S."/>
            <person name="Asman A."/>
            <person name="Shao J."/>
            <person name="Firmansyah A.P."/>
            <person name="Susilo A.W."/>
            <person name="Rosmana A."/>
            <person name="McMahon P."/>
            <person name="Junaid M."/>
            <person name="Guest D."/>
            <person name="Kheng T.Y."/>
            <person name="Meinhardt L.W."/>
            <person name="Bailey B.A."/>
        </authorList>
    </citation>
    <scope>NUCLEOTIDE SEQUENCE [LARGE SCALE GENOMIC DNA]</scope>
    <source>
        <strain evidence="5 6">CT2</strain>
    </source>
</reference>
<evidence type="ECO:0000313" key="5">
    <source>
        <dbReference type="EMBL" id="KAB5592305.1"/>
    </source>
</evidence>
<organism evidence="5 6">
    <name type="scientific">Ceratobasidium theobromae</name>
    <dbReference type="NCBI Taxonomy" id="1582974"/>
    <lineage>
        <taxon>Eukaryota</taxon>
        <taxon>Fungi</taxon>
        <taxon>Dikarya</taxon>
        <taxon>Basidiomycota</taxon>
        <taxon>Agaricomycotina</taxon>
        <taxon>Agaricomycetes</taxon>
        <taxon>Cantharellales</taxon>
        <taxon>Ceratobasidiaceae</taxon>
        <taxon>Ceratobasidium</taxon>
    </lineage>
</organism>
<dbReference type="CDD" id="cd04657">
    <property type="entry name" value="Piwi_ago-like"/>
    <property type="match status" value="1"/>
</dbReference>
<feature type="region of interest" description="Disordered" evidence="2">
    <location>
        <begin position="1"/>
        <end position="71"/>
    </location>
</feature>
<dbReference type="Pfam" id="PF02171">
    <property type="entry name" value="Piwi"/>
    <property type="match status" value="1"/>
</dbReference>
<evidence type="ECO:0000259" key="3">
    <source>
        <dbReference type="PROSITE" id="PS50821"/>
    </source>
</evidence>
<dbReference type="InterPro" id="IPR003165">
    <property type="entry name" value="Piwi"/>
</dbReference>
<dbReference type="SMART" id="SM00949">
    <property type="entry name" value="PAZ"/>
    <property type="match status" value="1"/>
</dbReference>
<feature type="compositionally biased region" description="Basic and acidic residues" evidence="2">
    <location>
        <begin position="1"/>
        <end position="11"/>
    </location>
</feature>
<dbReference type="Pfam" id="PF16488">
    <property type="entry name" value="ArgoL2"/>
    <property type="match status" value="1"/>
</dbReference>
<comment type="similarity">
    <text evidence="1">Belongs to the argonaute family.</text>
</comment>
<dbReference type="GO" id="GO:0003723">
    <property type="term" value="F:RNA binding"/>
    <property type="evidence" value="ECO:0007669"/>
    <property type="project" value="InterPro"/>
</dbReference>
<evidence type="ECO:0000313" key="6">
    <source>
        <dbReference type="Proteomes" id="UP000383932"/>
    </source>
</evidence>
<dbReference type="Gene3D" id="3.30.420.10">
    <property type="entry name" value="Ribonuclease H-like superfamily/Ribonuclease H"/>
    <property type="match status" value="1"/>
</dbReference>
<dbReference type="InterPro" id="IPR036085">
    <property type="entry name" value="PAZ_dom_sf"/>
</dbReference>
<comment type="caution">
    <text evidence="5">The sequence shown here is derived from an EMBL/GenBank/DDBJ whole genome shotgun (WGS) entry which is preliminary data.</text>
</comment>
<dbReference type="Gene3D" id="3.40.50.2300">
    <property type="match status" value="1"/>
</dbReference>
<keyword evidence="6" id="KW-1185">Reference proteome</keyword>
<dbReference type="Pfam" id="PF16486">
    <property type="entry name" value="ArgoN"/>
    <property type="match status" value="1"/>
</dbReference>
<feature type="compositionally biased region" description="Gly residues" evidence="2">
    <location>
        <begin position="13"/>
        <end position="43"/>
    </location>
</feature>
<dbReference type="OrthoDB" id="10252740at2759"/>
<dbReference type="SMART" id="SM01163">
    <property type="entry name" value="DUF1785"/>
    <property type="match status" value="1"/>
</dbReference>
<protein>
    <submittedName>
        <fullName evidence="5">Protein argonaute 5</fullName>
    </submittedName>
</protein>
<proteinExistence type="inferred from homology"/>
<dbReference type="PROSITE" id="PS50821">
    <property type="entry name" value="PAZ"/>
    <property type="match status" value="1"/>
</dbReference>
<dbReference type="InterPro" id="IPR012337">
    <property type="entry name" value="RNaseH-like_sf"/>
</dbReference>
<dbReference type="InterPro" id="IPR032474">
    <property type="entry name" value="Argonaute_N"/>
</dbReference>
<dbReference type="InterPro" id="IPR045246">
    <property type="entry name" value="Piwi_ago-like"/>
</dbReference>
<evidence type="ECO:0000256" key="2">
    <source>
        <dbReference type="SAM" id="MobiDB-lite"/>
    </source>
</evidence>
<name>A0A5N5QKN1_9AGAM</name>
<dbReference type="InterPro" id="IPR036397">
    <property type="entry name" value="RNaseH_sf"/>
</dbReference>
<feature type="compositionally biased region" description="Gly residues" evidence="2">
    <location>
        <begin position="56"/>
        <end position="69"/>
    </location>
</feature>
<dbReference type="PROSITE" id="PS50822">
    <property type="entry name" value="PIWI"/>
    <property type="match status" value="1"/>
</dbReference>
<dbReference type="Proteomes" id="UP000383932">
    <property type="component" value="Unassembled WGS sequence"/>
</dbReference>
<dbReference type="InterPro" id="IPR003100">
    <property type="entry name" value="PAZ_dom"/>
</dbReference>
<dbReference type="InterPro" id="IPR032472">
    <property type="entry name" value="ArgoL2"/>
</dbReference>
<dbReference type="SUPFAM" id="SSF101690">
    <property type="entry name" value="PAZ domain"/>
    <property type="match status" value="1"/>
</dbReference>
<evidence type="ECO:0000259" key="4">
    <source>
        <dbReference type="PROSITE" id="PS50822"/>
    </source>
</evidence>
<feature type="domain" description="Piwi" evidence="4">
    <location>
        <begin position="608"/>
        <end position="915"/>
    </location>
</feature>
<dbReference type="EMBL" id="SSOP01000069">
    <property type="protein sequence ID" value="KAB5592305.1"/>
    <property type="molecule type" value="Genomic_DNA"/>
</dbReference>
<sequence length="961" mass="105437">MSSARGFDRGRGRGGSGGYGRGGGEGGRGGGPGRGGGAPYHGDGGGRGRGYDRGRGGPPGGGRGRGGIFEAGPATLDARLTTRADDDLVESFKNLTVEENKLPRRPDYGKAGQAVMLRTNYFPVEYPDTTIYDYDISVEPEAGKRVVKRLLQLMMTSTEFAPYATSASHDNMKRLVSMREIPVSGAAQVFSVAVTYQEEGEEGPAENAKNFRISLKPTVSHDTSAMTKYLAGAEGYGSFDPQPMLSAFNILLSKYPSQHGVNVGRNKWFFPSSSDSFGLGGGLIAYRGFYSSVRPSFQQLMVNVNVATTAFYQPGNLAELFLQFSPANGQRLNVFVRNLRIEMRHTGHIMRKAIKMVRLTDTARSYKFNCSDFNGEEMSVETYFKRKYNITLRRPLLPLVDISRKDAPKDRPILVPPEVCTILPNQPYRGKLTDDHTAEMIKIACQPPNINAQAITDQGLGRLGLIGDDSNLGQMGIRVRSQMATVPGRILPAPRVHYNNRTPAEVSNASWNLRGLRFATGARLDNWGVLFIQDGGRDDMDVTSGRNVVSGFADICAKSGMVVNKQVAPKMQDVQLPSVREDTSFLTRPRAIEAIKQGLMSLKPKPRIVLVVLSNSDKAIYNGIKHLCDVQLDVLTVCVQANKFKDGKPQYNANVALKFNAKLGGVNHMLDPQDKITAWMQAQPTMMIGSDVTHPSPGSARGTPSIAAVVGSTDKMFGQFPASMRLQESKKEMITDLKDMMIERLNAFKTKNNALPQRILFFRDGVSEGQFETVRDDELPKVRAAFAVFKEKDGKPFDPKLTILIAGKRHHTRFFPTKNEDSDKGNCKPGTVVDRGVTSVYDHDFFLQAHAGLQGTTRPTHYTVVHDDIGLTADLIQGLTHGLTYLFARATKAVSLVPPAYYADLACERGRCYLNRLLNAFDGATSIRSGSSSEEEVVREAHKLWGRGPNGPAIKDTMFYI</sequence>
<dbReference type="PANTHER" id="PTHR22891">
    <property type="entry name" value="EUKARYOTIC TRANSLATION INITIATION FACTOR 2C"/>
    <property type="match status" value="1"/>
</dbReference>
<dbReference type="Gene3D" id="2.170.260.10">
    <property type="entry name" value="paz domain"/>
    <property type="match status" value="1"/>
</dbReference>